<comment type="caution">
    <text evidence="5">The sequence shown here is derived from an EMBL/GenBank/DDBJ whole genome shotgun (WGS) entry which is preliminary data.</text>
</comment>
<feature type="domain" description="N-acetylmuramoyl-L-alanine amidase" evidence="3">
    <location>
        <begin position="39"/>
        <end position="184"/>
    </location>
</feature>
<dbReference type="GO" id="GO:0008745">
    <property type="term" value="F:N-acetylmuramoyl-L-alanine amidase activity"/>
    <property type="evidence" value="ECO:0007669"/>
    <property type="project" value="InterPro"/>
</dbReference>
<dbReference type="GO" id="GO:0009253">
    <property type="term" value="P:peptidoglycan catabolic process"/>
    <property type="evidence" value="ECO:0007669"/>
    <property type="project" value="InterPro"/>
</dbReference>
<dbReference type="EMBL" id="LKTR01000021">
    <property type="protein sequence ID" value="PKD18764.1"/>
    <property type="molecule type" value="Genomic_DNA"/>
</dbReference>
<dbReference type="CDD" id="cd06583">
    <property type="entry name" value="PGRP"/>
    <property type="match status" value="1"/>
</dbReference>
<reference evidence="5 6" key="1">
    <citation type="submission" date="2015-10" db="EMBL/GenBank/DDBJ databases">
        <title>Draft genome sequence of Salegentibacter salinarum KCTC 12975.</title>
        <authorList>
            <person name="Lin W."/>
            <person name="Zheng Q."/>
        </authorList>
    </citation>
    <scope>NUCLEOTIDE SEQUENCE [LARGE SCALE GENOMIC DNA]</scope>
    <source>
        <strain evidence="5 6">KCTC 12974</strain>
    </source>
</reference>
<name>A0A2N0TVJ8_9FLAO</name>
<evidence type="ECO:0000313" key="5">
    <source>
        <dbReference type="EMBL" id="PKD18764.1"/>
    </source>
</evidence>
<dbReference type="RefSeq" id="WP_079711149.1">
    <property type="nucleotide sequence ID" value="NZ_FVZF01000025.1"/>
</dbReference>
<sequence>MSHIGKFILLVLIFSSFSLFAQQNSENELAMLQREDWNAKKPVMEMKSHKPQFITIHHTGMPQKPQLSIEKKLQALQNFSQKDSPMADGSIKKAWADVPYHFYIATNGKIAEGRNINFQGNSNTDYNLEGHVLIVVEGDFNNEKVLPQQWESLKELISYISSEYDISRNTISGHKDQAETSCPGSNLYQKLPQLR</sequence>
<proteinExistence type="inferred from homology"/>
<dbReference type="PANTHER" id="PTHR11022:SF41">
    <property type="entry name" value="PEPTIDOGLYCAN-RECOGNITION PROTEIN LC-RELATED"/>
    <property type="match status" value="1"/>
</dbReference>
<dbReference type="PANTHER" id="PTHR11022">
    <property type="entry name" value="PEPTIDOGLYCAN RECOGNITION PROTEIN"/>
    <property type="match status" value="1"/>
</dbReference>
<evidence type="ECO:0000256" key="2">
    <source>
        <dbReference type="SAM" id="SignalP"/>
    </source>
</evidence>
<evidence type="ECO:0000259" key="3">
    <source>
        <dbReference type="SMART" id="SM00644"/>
    </source>
</evidence>
<feature type="chain" id="PRO_5014677317" description="N-acetylmuramoyl-L-alanine amidase" evidence="2">
    <location>
        <begin position="22"/>
        <end position="195"/>
    </location>
</feature>
<dbReference type="InterPro" id="IPR002502">
    <property type="entry name" value="Amidase_domain"/>
</dbReference>
<keyword evidence="2" id="KW-0732">Signal</keyword>
<dbReference type="InterPro" id="IPR006619">
    <property type="entry name" value="PGRP_domain_met/bac"/>
</dbReference>
<dbReference type="SMART" id="SM00644">
    <property type="entry name" value="Ami_2"/>
    <property type="match status" value="1"/>
</dbReference>
<dbReference type="GO" id="GO:0008270">
    <property type="term" value="F:zinc ion binding"/>
    <property type="evidence" value="ECO:0007669"/>
    <property type="project" value="InterPro"/>
</dbReference>
<feature type="domain" description="Peptidoglycan recognition protein family" evidence="4">
    <location>
        <begin position="29"/>
        <end position="178"/>
    </location>
</feature>
<dbReference type="AlphaFoldDB" id="A0A2N0TVJ8"/>
<dbReference type="OrthoDB" id="2972467at2"/>
<dbReference type="Gene3D" id="3.40.80.10">
    <property type="entry name" value="Peptidoglycan recognition protein-like"/>
    <property type="match status" value="1"/>
</dbReference>
<protein>
    <recommendedName>
        <fullName evidence="7">N-acetylmuramoyl-L-alanine amidase</fullName>
    </recommendedName>
</protein>
<comment type="similarity">
    <text evidence="1">Belongs to the N-acetylmuramoyl-L-alanine amidase 2 family.</text>
</comment>
<evidence type="ECO:0000259" key="4">
    <source>
        <dbReference type="SMART" id="SM00701"/>
    </source>
</evidence>
<dbReference type="InterPro" id="IPR015510">
    <property type="entry name" value="PGRP"/>
</dbReference>
<dbReference type="SMART" id="SM00701">
    <property type="entry name" value="PGRP"/>
    <property type="match status" value="1"/>
</dbReference>
<feature type="signal peptide" evidence="2">
    <location>
        <begin position="1"/>
        <end position="21"/>
    </location>
</feature>
<evidence type="ECO:0000256" key="1">
    <source>
        <dbReference type="ARBA" id="ARBA00007553"/>
    </source>
</evidence>
<dbReference type="Pfam" id="PF01510">
    <property type="entry name" value="Amidase_2"/>
    <property type="match status" value="1"/>
</dbReference>
<evidence type="ECO:0008006" key="7">
    <source>
        <dbReference type="Google" id="ProtNLM"/>
    </source>
</evidence>
<accession>A0A2N0TVJ8</accession>
<dbReference type="InterPro" id="IPR036505">
    <property type="entry name" value="Amidase/PGRP_sf"/>
</dbReference>
<dbReference type="SUPFAM" id="SSF55846">
    <property type="entry name" value="N-acetylmuramoyl-L-alanine amidase-like"/>
    <property type="match status" value="1"/>
</dbReference>
<organism evidence="5 6">
    <name type="scientific">Salegentibacter salarius</name>
    <dbReference type="NCBI Taxonomy" id="435906"/>
    <lineage>
        <taxon>Bacteria</taxon>
        <taxon>Pseudomonadati</taxon>
        <taxon>Bacteroidota</taxon>
        <taxon>Flavobacteriia</taxon>
        <taxon>Flavobacteriales</taxon>
        <taxon>Flavobacteriaceae</taxon>
        <taxon>Salegentibacter</taxon>
    </lineage>
</organism>
<evidence type="ECO:0000313" key="6">
    <source>
        <dbReference type="Proteomes" id="UP000232533"/>
    </source>
</evidence>
<gene>
    <name evidence="5" type="ORF">APR40_12565</name>
</gene>
<dbReference type="Proteomes" id="UP000232533">
    <property type="component" value="Unassembled WGS sequence"/>
</dbReference>